<gene>
    <name evidence="3" type="ORF">B0T17DRAFT_486546</name>
</gene>
<name>A0AA40C970_9PEZI</name>
<dbReference type="PANTHER" id="PTHR10039">
    <property type="entry name" value="AMELOGENIN"/>
    <property type="match status" value="1"/>
</dbReference>
<comment type="caution">
    <text evidence="3">The sequence shown here is derived from an EMBL/GenBank/DDBJ whole genome shotgun (WGS) entry which is preliminary data.</text>
</comment>
<reference evidence="3" key="1">
    <citation type="submission" date="2023-06" db="EMBL/GenBank/DDBJ databases">
        <title>Genome-scale phylogeny and comparative genomics of the fungal order Sordariales.</title>
        <authorList>
            <consortium name="Lawrence Berkeley National Laboratory"/>
            <person name="Hensen N."/>
            <person name="Bonometti L."/>
            <person name="Westerberg I."/>
            <person name="Brannstrom I.O."/>
            <person name="Guillou S."/>
            <person name="Cros-Aarteil S."/>
            <person name="Calhoun S."/>
            <person name="Haridas S."/>
            <person name="Kuo A."/>
            <person name="Mondo S."/>
            <person name="Pangilinan J."/>
            <person name="Riley R."/>
            <person name="LaButti K."/>
            <person name="Andreopoulos B."/>
            <person name="Lipzen A."/>
            <person name="Chen C."/>
            <person name="Yanf M."/>
            <person name="Daum C."/>
            <person name="Ng V."/>
            <person name="Clum A."/>
            <person name="Steindorff A."/>
            <person name="Ohm R."/>
            <person name="Martin F."/>
            <person name="Silar P."/>
            <person name="Natvig D."/>
            <person name="Lalanne C."/>
            <person name="Gautier V."/>
            <person name="Ament-velasquez S.L."/>
            <person name="Kruys A."/>
            <person name="Hutchinson M.I."/>
            <person name="Powell A.J."/>
            <person name="Barry K."/>
            <person name="Miller A.N."/>
            <person name="Grigoriev I.V."/>
            <person name="Debuchy R."/>
            <person name="Gladieux P."/>
            <person name="Thoren M.H."/>
            <person name="Johannesson H."/>
        </authorList>
    </citation>
    <scope>NUCLEOTIDE SEQUENCE</scope>
    <source>
        <strain evidence="3">SMH3391-2</strain>
    </source>
</reference>
<evidence type="ECO:0000313" key="4">
    <source>
        <dbReference type="Proteomes" id="UP001174934"/>
    </source>
</evidence>
<evidence type="ECO:0000256" key="1">
    <source>
        <dbReference type="ARBA" id="ARBA00022737"/>
    </source>
</evidence>
<sequence>MPGVSLSFPLIDGQLVTIFPAGSGKTVLSSTIIETIEQRSLDILAYFYFSIQREPVTLREFKCSLVTQLAKGLKRPVKGQPNWYNIPMSFKKLYMKYSPSKEPSMKDLDDVILDLLELSSEAYIVIDGLDECVPQSLRAEVVGLLGSLSQLDRGNTHILIASRREPDIEASISALPISKHVIELSVYKINQDIQQHLNTLMKTNPFKKWSPQLKEEVIEYLTRNANGVFRWADLQIQSLAVQEREKDIRKALKRLPKDLEATYERILKRIESEGKFEEAVAILRWLVFTTRPLTLMEAAEIAAFEVKDSNVLPESTDYSVAFSPGNRLLEPSSIQRILSGLVVVEDERYYRRYEMEVENWRFTDMTRAVSLAHSSVQDYLLSSTIAPQSFRLDSTNSQWFIFKSAIAYIAHYD</sequence>
<dbReference type="SUPFAM" id="SSF52540">
    <property type="entry name" value="P-loop containing nucleoside triphosphate hydrolases"/>
    <property type="match status" value="1"/>
</dbReference>
<accession>A0AA40C970</accession>
<keyword evidence="1" id="KW-0677">Repeat</keyword>
<dbReference type="AlphaFoldDB" id="A0AA40C970"/>
<dbReference type="Pfam" id="PF24883">
    <property type="entry name" value="NPHP3_N"/>
    <property type="match status" value="1"/>
</dbReference>
<dbReference type="EMBL" id="JAULSR010000002">
    <property type="protein sequence ID" value="KAK0629269.1"/>
    <property type="molecule type" value="Genomic_DNA"/>
</dbReference>
<dbReference type="InterPro" id="IPR056884">
    <property type="entry name" value="NPHP3-like_N"/>
</dbReference>
<dbReference type="PANTHER" id="PTHR10039:SF16">
    <property type="entry name" value="GPI INOSITOL-DEACYLASE"/>
    <property type="match status" value="1"/>
</dbReference>
<keyword evidence="4" id="KW-1185">Reference proteome</keyword>
<dbReference type="Gene3D" id="3.40.50.300">
    <property type="entry name" value="P-loop containing nucleotide triphosphate hydrolases"/>
    <property type="match status" value="1"/>
</dbReference>
<dbReference type="Proteomes" id="UP001174934">
    <property type="component" value="Unassembled WGS sequence"/>
</dbReference>
<dbReference type="InterPro" id="IPR027417">
    <property type="entry name" value="P-loop_NTPase"/>
</dbReference>
<feature type="domain" description="Nephrocystin 3-like N-terminal" evidence="2">
    <location>
        <begin position="20"/>
        <end position="163"/>
    </location>
</feature>
<evidence type="ECO:0000313" key="3">
    <source>
        <dbReference type="EMBL" id="KAK0629269.1"/>
    </source>
</evidence>
<evidence type="ECO:0000259" key="2">
    <source>
        <dbReference type="Pfam" id="PF24883"/>
    </source>
</evidence>
<feature type="non-terminal residue" evidence="3">
    <location>
        <position position="413"/>
    </location>
</feature>
<proteinExistence type="predicted"/>
<protein>
    <recommendedName>
        <fullName evidence="2">Nephrocystin 3-like N-terminal domain-containing protein</fullName>
    </recommendedName>
</protein>
<organism evidence="3 4">
    <name type="scientific">Bombardia bombarda</name>
    <dbReference type="NCBI Taxonomy" id="252184"/>
    <lineage>
        <taxon>Eukaryota</taxon>
        <taxon>Fungi</taxon>
        <taxon>Dikarya</taxon>
        <taxon>Ascomycota</taxon>
        <taxon>Pezizomycotina</taxon>
        <taxon>Sordariomycetes</taxon>
        <taxon>Sordariomycetidae</taxon>
        <taxon>Sordariales</taxon>
        <taxon>Lasiosphaeriaceae</taxon>
        <taxon>Bombardia</taxon>
    </lineage>
</organism>